<protein>
    <submittedName>
        <fullName evidence="4">Biotin-[acetyl-CoA-carboxylase] ligase</fullName>
    </submittedName>
</protein>
<dbReference type="GO" id="GO:0005737">
    <property type="term" value="C:cytoplasm"/>
    <property type="evidence" value="ECO:0007669"/>
    <property type="project" value="TreeGrafter"/>
</dbReference>
<comment type="similarity">
    <text evidence="1">Belongs to the biotin--protein ligase family.</text>
</comment>
<dbReference type="Pfam" id="PF03099">
    <property type="entry name" value="BPL_LplA_LipB"/>
    <property type="match status" value="1"/>
</dbReference>
<dbReference type="Pfam" id="PF09825">
    <property type="entry name" value="BPL_N"/>
    <property type="match status" value="1"/>
</dbReference>
<dbReference type="PROSITE" id="PS51733">
    <property type="entry name" value="BPL_LPL_CATALYTIC"/>
    <property type="match status" value="1"/>
</dbReference>
<dbReference type="InterPro" id="IPR045864">
    <property type="entry name" value="aa-tRNA-synth_II/BPL/LPL"/>
</dbReference>
<keyword evidence="5" id="KW-1185">Reference proteome</keyword>
<dbReference type="InterPro" id="IPR019197">
    <property type="entry name" value="Biotin-prot_ligase_N"/>
</dbReference>
<dbReference type="EMBL" id="LGUA01000056">
    <property type="protein sequence ID" value="OAX84688.1"/>
    <property type="molecule type" value="Genomic_DNA"/>
</dbReference>
<evidence type="ECO:0000259" key="3">
    <source>
        <dbReference type="PROSITE" id="PS51733"/>
    </source>
</evidence>
<name>A0A1B7P6R3_9EURO</name>
<dbReference type="Proteomes" id="UP000091918">
    <property type="component" value="Unassembled WGS sequence"/>
</dbReference>
<proteinExistence type="inferred from homology"/>
<gene>
    <name evidence="4" type="ORF">ACJ72_00930</name>
</gene>
<dbReference type="InterPro" id="IPR029062">
    <property type="entry name" value="Class_I_gatase-like"/>
</dbReference>
<dbReference type="Gene3D" id="3.30.930.10">
    <property type="entry name" value="Bira Bifunctional Protein, Domain 2"/>
    <property type="match status" value="1"/>
</dbReference>
<keyword evidence="2 4" id="KW-0436">Ligase</keyword>
<dbReference type="AlphaFoldDB" id="A0A1B7P6R3"/>
<dbReference type="GO" id="GO:0004077">
    <property type="term" value="F:biotin--[biotin carboxyl-carrier protein] ligase activity"/>
    <property type="evidence" value="ECO:0007669"/>
    <property type="project" value="InterPro"/>
</dbReference>
<evidence type="ECO:0000256" key="1">
    <source>
        <dbReference type="ARBA" id="ARBA00009934"/>
    </source>
</evidence>
<dbReference type="Gene3D" id="3.40.50.880">
    <property type="match status" value="1"/>
</dbReference>
<dbReference type="SUPFAM" id="SSF52317">
    <property type="entry name" value="Class I glutamine amidotransferase-like"/>
    <property type="match status" value="1"/>
</dbReference>
<organism evidence="4 5">
    <name type="scientific">Emergomyces africanus</name>
    <dbReference type="NCBI Taxonomy" id="1955775"/>
    <lineage>
        <taxon>Eukaryota</taxon>
        <taxon>Fungi</taxon>
        <taxon>Dikarya</taxon>
        <taxon>Ascomycota</taxon>
        <taxon>Pezizomycotina</taxon>
        <taxon>Eurotiomycetes</taxon>
        <taxon>Eurotiomycetidae</taxon>
        <taxon>Onygenales</taxon>
        <taxon>Ajellomycetaceae</taxon>
        <taxon>Emergomyces</taxon>
    </lineage>
</organism>
<dbReference type="OrthoDB" id="10250105at2759"/>
<dbReference type="NCBIfam" id="TIGR00121">
    <property type="entry name" value="birA_ligase"/>
    <property type="match status" value="1"/>
</dbReference>
<sequence>MATTNPVLLSKRLNVLVYSGAQTYSDWKANILTPPAPGNGTTVDAVRHCLYSLRRLLASNYAVIPVTGEMIVNEPWTSSCALLVMPGGADLPYCRTLNGEGNRRIKQFVQRGGAYLGFCAGGYYASKRCEFEVGNKKLEVIGDRELAFFPGICRGCAFPGFVYDSEDGARAVELKVSKSAPAFGSVPEVFKAYYNGGGVFVDAPIYADQGVEVLASYTEDLSVDSGDGSAAIVYCKVGEGAAILTGAHPEFVFPATPIDSWQLTNPRFAASNLDRKANGPEYQKVVDALAADDESRVDFLKACLTKLGLQVSQGSSTVPSLSRLHLSSSCPQSGVGLLSALRDIITVTDGEEYIKDDVDTFHLEKPSSMGMRDVAESLPTPTETEIDQGGNLDKIVDYNSVIKEVVVHDDIPSSKSAPYFNHHAFYGNLKEYRAQSNERIHEFGSGLLYGEVVTSTSTLLEKNTQLLRRLPHGFVATATVQVAGRGRGSNVWVSPSGQLMFSTVIKHAVENMTRAPVVFIQYIAAIAIAQGIKSYDQGYENMPIKLKWPNDIYALDPTKPDSKSYTKITGILVNAHYSSAEYIAVVGIGINALNPSPTTSLNALLSTLSQKSSTNKSLPPLTLEKLLARILTTFESLYNRFLRTGFDQHFLDLYYADWLHMDQIVTLEAEGGVRARIKGITSDYGLLLAEELGWEDRPTGRMWELQSDSNSFDFFKGLIKRKV</sequence>
<evidence type="ECO:0000256" key="2">
    <source>
        <dbReference type="ARBA" id="ARBA00022598"/>
    </source>
</evidence>
<accession>A0A1B7P6R3</accession>
<reference evidence="4 5" key="1">
    <citation type="submission" date="2015-07" db="EMBL/GenBank/DDBJ databases">
        <title>Emmonsia species relationships and genome sequence.</title>
        <authorList>
            <person name="Cuomo C.A."/>
            <person name="Schwartz I.S."/>
            <person name="Kenyon C."/>
            <person name="de Hoog G.S."/>
            <person name="Govender N.P."/>
            <person name="Botha A."/>
            <person name="Moreno L."/>
            <person name="de Vries M."/>
            <person name="Munoz J.F."/>
            <person name="Stielow J.B."/>
        </authorList>
    </citation>
    <scope>NUCLEOTIDE SEQUENCE [LARGE SCALE GENOMIC DNA]</scope>
    <source>
        <strain evidence="4 5">CBS 136260</strain>
    </source>
</reference>
<evidence type="ECO:0000313" key="4">
    <source>
        <dbReference type="EMBL" id="OAX84688.1"/>
    </source>
</evidence>
<dbReference type="STRING" id="1658172.A0A1B7P6R3"/>
<dbReference type="PANTHER" id="PTHR12835">
    <property type="entry name" value="BIOTIN PROTEIN LIGASE"/>
    <property type="match status" value="1"/>
</dbReference>
<dbReference type="SUPFAM" id="SSF55681">
    <property type="entry name" value="Class II aaRS and biotin synthetases"/>
    <property type="match status" value="1"/>
</dbReference>
<feature type="domain" description="BPL/LPL catalytic" evidence="3">
    <location>
        <begin position="432"/>
        <end position="642"/>
    </location>
</feature>
<comment type="caution">
    <text evidence="4">The sequence shown here is derived from an EMBL/GenBank/DDBJ whole genome shotgun (WGS) entry which is preliminary data.</text>
</comment>
<evidence type="ECO:0000313" key="5">
    <source>
        <dbReference type="Proteomes" id="UP000091918"/>
    </source>
</evidence>
<dbReference type="InterPro" id="IPR004408">
    <property type="entry name" value="Biotin_CoA_COase_ligase"/>
</dbReference>
<dbReference type="PANTHER" id="PTHR12835:SF5">
    <property type="entry name" value="BIOTIN--PROTEIN LIGASE"/>
    <property type="match status" value="1"/>
</dbReference>
<dbReference type="InterPro" id="IPR004143">
    <property type="entry name" value="BPL_LPL_catalytic"/>
</dbReference>
<dbReference type="CDD" id="cd03144">
    <property type="entry name" value="GATase1_ScBLP_like"/>
    <property type="match status" value="1"/>
</dbReference>